<reference evidence="1" key="1">
    <citation type="submission" date="2021-05" db="EMBL/GenBank/DDBJ databases">
        <authorList>
            <person name="Scholz U."/>
            <person name="Mascher M."/>
            <person name="Fiebig A."/>
        </authorList>
    </citation>
    <scope>NUCLEOTIDE SEQUENCE [LARGE SCALE GENOMIC DNA]</scope>
</reference>
<evidence type="ECO:0000313" key="1">
    <source>
        <dbReference type="EnsemblPlants" id="AVESA.00010b.r2.4AG0593090.1.CDS.1"/>
    </source>
</evidence>
<accession>A0ACD5W8Z4</accession>
<name>A0ACD5W8Z4_AVESA</name>
<proteinExistence type="predicted"/>
<evidence type="ECO:0000313" key="2">
    <source>
        <dbReference type="Proteomes" id="UP001732700"/>
    </source>
</evidence>
<keyword evidence="2" id="KW-1185">Reference proteome</keyword>
<dbReference type="EnsemblPlants" id="AVESA.00010b.r2.4AG0593090.1">
    <property type="protein sequence ID" value="AVESA.00010b.r2.4AG0593090.1.CDS.1"/>
    <property type="gene ID" value="AVESA.00010b.r2.4AG0593090"/>
</dbReference>
<protein>
    <submittedName>
        <fullName evidence="1">Uncharacterized protein</fullName>
    </submittedName>
</protein>
<dbReference type="Proteomes" id="UP001732700">
    <property type="component" value="Chromosome 4A"/>
</dbReference>
<organism evidence="1 2">
    <name type="scientific">Avena sativa</name>
    <name type="common">Oat</name>
    <dbReference type="NCBI Taxonomy" id="4498"/>
    <lineage>
        <taxon>Eukaryota</taxon>
        <taxon>Viridiplantae</taxon>
        <taxon>Streptophyta</taxon>
        <taxon>Embryophyta</taxon>
        <taxon>Tracheophyta</taxon>
        <taxon>Spermatophyta</taxon>
        <taxon>Magnoliopsida</taxon>
        <taxon>Liliopsida</taxon>
        <taxon>Poales</taxon>
        <taxon>Poaceae</taxon>
        <taxon>BOP clade</taxon>
        <taxon>Pooideae</taxon>
        <taxon>Poodae</taxon>
        <taxon>Poeae</taxon>
        <taxon>Poeae Chloroplast Group 1 (Aveneae type)</taxon>
        <taxon>Aveninae</taxon>
        <taxon>Avena</taxon>
    </lineage>
</organism>
<reference evidence="1" key="2">
    <citation type="submission" date="2025-09" db="UniProtKB">
        <authorList>
            <consortium name="EnsemblPlants"/>
        </authorList>
    </citation>
    <scope>IDENTIFICATION</scope>
</reference>
<sequence>MPPPTAGHLSGLLRRCAATKTLPAGQKLHAQALVGGHLPQATLETDLVLLYSRCAALPCARKVFDAMPSPSMHAYNILLAASPPRLALELLSGLLSAGLRPDRYAVPAALRACAELQDQHLGAALHGFAVRLGFLANVVVSSALLDMYAKAGLLDNAVRVFDEMPERDSVVWNCMVTACARAGMAVKTLELFRRAHVEAVNMARDLRAVPSVLSICGKEGELMKGREVHGRMVRCLAFNSDVPIGNALIDMYAKCGHVEASRAVFAGMQERNVVSWSTLISCYGVHGKGKEALRIYKRMLSERVKPNCITFTSVLSSCSHSGLVTDGRMIFESMSRFHGLEPTAEHYACMVDLLGRAGAIEEAIRFIKKMPMEPCASVWGALLSACAMHNNVDVGEIAAYRLFELEEGNASNYITLCGIYDAVGQPEGVAGLRSRMKELGMVKTPGCSWVYIKGRAHAFYQGSIPSYLRQQMLWIFDRLLKDMRNSESEDEQAHQNHVPNFHEVFSEKKLVCTRPLLPQSNFLRINHPSFEKCYLSWQVRNSAQCGDSWP</sequence>